<evidence type="ECO:0000313" key="3">
    <source>
        <dbReference type="EMBL" id="SBT21283.1"/>
    </source>
</evidence>
<organism evidence="2 5">
    <name type="scientific">Marinomonas gallaica</name>
    <dbReference type="NCBI Taxonomy" id="1806667"/>
    <lineage>
        <taxon>Bacteria</taxon>
        <taxon>Pseudomonadati</taxon>
        <taxon>Pseudomonadota</taxon>
        <taxon>Gammaproteobacteria</taxon>
        <taxon>Oceanospirillales</taxon>
        <taxon>Oceanospirillaceae</taxon>
        <taxon>Marinomonas</taxon>
    </lineage>
</organism>
<dbReference type="EMBL" id="FLRA01000002">
    <property type="protein sequence ID" value="SBT16235.1"/>
    <property type="molecule type" value="Genomic_DNA"/>
</dbReference>
<dbReference type="AlphaFoldDB" id="A0A1C3JM76"/>
<gene>
    <name evidence="2" type="ORF">MGA5115_00315</name>
    <name evidence="3" type="ORF">MGA5116_01876</name>
</gene>
<evidence type="ECO:0000313" key="2">
    <source>
        <dbReference type="EMBL" id="SBT16235.1"/>
    </source>
</evidence>
<dbReference type="EMBL" id="FLRB01000012">
    <property type="protein sequence ID" value="SBT21283.1"/>
    <property type="molecule type" value="Genomic_DNA"/>
</dbReference>
<sequence>MDATTSTHAAFDKRRVRFSDWIVQYAVLFILLFTGLLVGTYFAANERLQESQRSSNELHEITYQTLELMARWRAISADQGSVYIPELLQRERSLGQRLREYSSEIVSLPSAPVTISQFTVAEQIQLALSRLSQIKQIAAERSSRLGSIDLLHHPYVMLLSAGWCLLLIYLIWGWRRVLLDRRVALSFFHSQIDRAQSGVPISVPVLRSDEFGDFARYFDSFLNGVNSDFLTQKAFAQLYQSAMSSSLSLKLLVSESGEILSVSEGMSELWVLESESLSDFLGVDVHLSNLEGEVLSKDLIESNTIAPKRVGKRNYEVRCTKITTCKQYGYLVELVQLESHAELRVLEATLSLMANDVWDAPVRILDDSSPYFSFSNKLEANRKQVIDFLTRSNVLVNNCDKEYPKITKLQQLSEWLVAKLNSNEVETNESLESQNMLASEIEVSKQDFLLVREHIEYRFELYEAYLQQLAGWQASQNTWVAVVNEGLINTKEAILNLLSIVHTEPSSASVIEHSVIDLAHDIDTVLTEILDSKPAPGDLKLEHIKSTESDLMRRLNDVQSKLDYVSDLASKKKLLSHQ</sequence>
<feature type="transmembrane region" description="Helical" evidence="1">
    <location>
        <begin position="155"/>
        <end position="172"/>
    </location>
</feature>
<reference evidence="3 4" key="2">
    <citation type="submission" date="2016-06" db="EMBL/GenBank/DDBJ databases">
        <authorList>
            <person name="Rodrigo-Torres L."/>
            <person name="Arahal D.R."/>
        </authorList>
    </citation>
    <scope>NUCLEOTIDE SEQUENCE [LARGE SCALE GENOMIC DNA]</scope>
    <source>
        <strain evidence="3 4">CECT 5116</strain>
    </source>
</reference>
<evidence type="ECO:0000313" key="4">
    <source>
        <dbReference type="Proteomes" id="UP000092840"/>
    </source>
</evidence>
<keyword evidence="4" id="KW-1185">Reference proteome</keyword>
<evidence type="ECO:0000313" key="5">
    <source>
        <dbReference type="Proteomes" id="UP000092871"/>
    </source>
</evidence>
<feature type="transmembrane region" description="Helical" evidence="1">
    <location>
        <begin position="21"/>
        <end position="44"/>
    </location>
</feature>
<dbReference type="OrthoDB" id="6099563at2"/>
<dbReference type="RefSeq" id="WP_067030792.1">
    <property type="nucleotide sequence ID" value="NZ_FLRA01000002.1"/>
</dbReference>
<evidence type="ECO:0000256" key="1">
    <source>
        <dbReference type="SAM" id="Phobius"/>
    </source>
</evidence>
<protein>
    <submittedName>
        <fullName evidence="2">Uncharacterized protein</fullName>
    </submittedName>
</protein>
<accession>A0A1C3JM76</accession>
<keyword evidence="1" id="KW-1133">Transmembrane helix</keyword>
<dbReference type="Proteomes" id="UP000092871">
    <property type="component" value="Unassembled WGS sequence"/>
</dbReference>
<dbReference type="Proteomes" id="UP000092840">
    <property type="component" value="Unassembled WGS sequence"/>
</dbReference>
<name>A0A1C3JM76_9GAMM</name>
<keyword evidence="1" id="KW-0812">Transmembrane</keyword>
<keyword evidence="1" id="KW-0472">Membrane</keyword>
<proteinExistence type="predicted"/>
<reference evidence="2 5" key="1">
    <citation type="submission" date="2016-06" db="EMBL/GenBank/DDBJ databases">
        <authorList>
            <person name="Kjaerup R.B."/>
            <person name="Dalgaard T.S."/>
            <person name="Juul-Madsen H.R."/>
        </authorList>
    </citation>
    <scope>NUCLEOTIDE SEQUENCE [LARGE SCALE GENOMIC DNA]</scope>
    <source>
        <strain evidence="2 5">CECT 5115</strain>
    </source>
</reference>